<feature type="domain" description="Protein-glutamine gamma-glutamyltransferase-like C-terminal" evidence="2">
    <location>
        <begin position="134"/>
        <end position="195"/>
    </location>
</feature>
<evidence type="ECO:0000313" key="4">
    <source>
        <dbReference type="Proteomes" id="UP000640052"/>
    </source>
</evidence>
<dbReference type="Pfam" id="PF13559">
    <property type="entry name" value="DUF4129"/>
    <property type="match status" value="1"/>
</dbReference>
<keyword evidence="1" id="KW-0472">Membrane</keyword>
<comment type="caution">
    <text evidence="3">The sequence shown here is derived from an EMBL/GenBank/DDBJ whole genome shotgun (WGS) entry which is preliminary data.</text>
</comment>
<evidence type="ECO:0000256" key="1">
    <source>
        <dbReference type="SAM" id="Phobius"/>
    </source>
</evidence>
<name>A0A919UMU2_9ACTN</name>
<dbReference type="Proteomes" id="UP000640052">
    <property type="component" value="Unassembled WGS sequence"/>
</dbReference>
<dbReference type="RefSeq" id="WP_239161320.1">
    <property type="nucleotide sequence ID" value="NZ_BOOA01000002.1"/>
</dbReference>
<feature type="transmembrane region" description="Helical" evidence="1">
    <location>
        <begin position="67"/>
        <end position="86"/>
    </location>
</feature>
<organism evidence="3 4">
    <name type="scientific">Acrocarpospora phusangensis</name>
    <dbReference type="NCBI Taxonomy" id="1070424"/>
    <lineage>
        <taxon>Bacteria</taxon>
        <taxon>Bacillati</taxon>
        <taxon>Actinomycetota</taxon>
        <taxon>Actinomycetes</taxon>
        <taxon>Streptosporangiales</taxon>
        <taxon>Streptosporangiaceae</taxon>
        <taxon>Acrocarpospora</taxon>
    </lineage>
</organism>
<reference evidence="3" key="1">
    <citation type="submission" date="2021-01" db="EMBL/GenBank/DDBJ databases">
        <title>Whole genome shotgun sequence of Acrocarpospora phusangensis NBRC 108782.</title>
        <authorList>
            <person name="Komaki H."/>
            <person name="Tamura T."/>
        </authorList>
    </citation>
    <scope>NUCLEOTIDE SEQUENCE</scope>
    <source>
        <strain evidence="3">NBRC 108782</strain>
    </source>
</reference>
<accession>A0A919UMU2</accession>
<evidence type="ECO:0000259" key="2">
    <source>
        <dbReference type="Pfam" id="PF13559"/>
    </source>
</evidence>
<evidence type="ECO:0000313" key="3">
    <source>
        <dbReference type="EMBL" id="GIH22085.1"/>
    </source>
</evidence>
<keyword evidence="1" id="KW-0812">Transmembrane</keyword>
<protein>
    <submittedName>
        <fullName evidence="3">Membrane protein</fullName>
    </submittedName>
</protein>
<gene>
    <name evidence="3" type="ORF">Aph01nite_03950</name>
</gene>
<keyword evidence="1" id="KW-1133">Transmembrane helix</keyword>
<dbReference type="AlphaFoldDB" id="A0A919UMU2"/>
<dbReference type="EMBL" id="BOOA01000002">
    <property type="protein sequence ID" value="GIH22085.1"/>
    <property type="molecule type" value="Genomic_DNA"/>
</dbReference>
<proteinExistence type="predicted"/>
<sequence>MIAWTIAPTIAGTDVPVDIGREAAREAALRELAHPVYPKESWTDRLFQYVTEWIDDLFRAAGEFPGGAAALFVLGLIVAGLAVLLLRAAARATRSSAPTAELYDERTMSAAEHRAAAEHHALRHEWADAVRERLRAIARDLEERAIVDPQPGRTAAEFAAEAGRAMPAFGTELTAAARYFDDVTYGEAPGDPAWYSMLTSLDERLRVARPALAAR</sequence>
<keyword evidence="4" id="KW-1185">Reference proteome</keyword>
<dbReference type="InterPro" id="IPR025403">
    <property type="entry name" value="TgpA-like_C"/>
</dbReference>